<comment type="caution">
    <text evidence="3">The sequence shown here is derived from an EMBL/GenBank/DDBJ whole genome shotgun (WGS) entry which is preliminary data.</text>
</comment>
<evidence type="ECO:0000313" key="4">
    <source>
        <dbReference type="Proteomes" id="UP001219525"/>
    </source>
</evidence>
<dbReference type="Proteomes" id="UP001219525">
    <property type="component" value="Unassembled WGS sequence"/>
</dbReference>
<gene>
    <name evidence="3" type="ORF">GGX14DRAFT_393664</name>
</gene>
<dbReference type="EMBL" id="JARJCW010000024">
    <property type="protein sequence ID" value="KAJ7212037.1"/>
    <property type="molecule type" value="Genomic_DNA"/>
</dbReference>
<keyword evidence="4" id="KW-1185">Reference proteome</keyword>
<evidence type="ECO:0000313" key="3">
    <source>
        <dbReference type="EMBL" id="KAJ7212037.1"/>
    </source>
</evidence>
<feature type="coiled-coil region" evidence="1">
    <location>
        <begin position="719"/>
        <end position="746"/>
    </location>
</feature>
<proteinExistence type="predicted"/>
<evidence type="ECO:0000256" key="1">
    <source>
        <dbReference type="SAM" id="Coils"/>
    </source>
</evidence>
<accession>A0AAD6VG10</accession>
<name>A0AAD6VG10_9AGAR</name>
<feature type="region of interest" description="Disordered" evidence="2">
    <location>
        <begin position="223"/>
        <end position="258"/>
    </location>
</feature>
<protein>
    <submittedName>
        <fullName evidence="3">Uncharacterized protein</fullName>
    </submittedName>
</protein>
<reference evidence="3" key="1">
    <citation type="submission" date="2023-03" db="EMBL/GenBank/DDBJ databases">
        <title>Massive genome expansion in bonnet fungi (Mycena s.s.) driven by repeated elements and novel gene families across ecological guilds.</title>
        <authorList>
            <consortium name="Lawrence Berkeley National Laboratory"/>
            <person name="Harder C.B."/>
            <person name="Miyauchi S."/>
            <person name="Viragh M."/>
            <person name="Kuo A."/>
            <person name="Thoen E."/>
            <person name="Andreopoulos B."/>
            <person name="Lu D."/>
            <person name="Skrede I."/>
            <person name="Drula E."/>
            <person name="Henrissat B."/>
            <person name="Morin E."/>
            <person name="Kohler A."/>
            <person name="Barry K."/>
            <person name="LaButti K."/>
            <person name="Morin E."/>
            <person name="Salamov A."/>
            <person name="Lipzen A."/>
            <person name="Mereny Z."/>
            <person name="Hegedus B."/>
            <person name="Baldrian P."/>
            <person name="Stursova M."/>
            <person name="Weitz H."/>
            <person name="Taylor A."/>
            <person name="Grigoriev I.V."/>
            <person name="Nagy L.G."/>
            <person name="Martin F."/>
            <person name="Kauserud H."/>
        </authorList>
    </citation>
    <scope>NUCLEOTIDE SEQUENCE</scope>
    <source>
        <strain evidence="3">9144</strain>
    </source>
</reference>
<keyword evidence="1" id="KW-0175">Coiled coil</keyword>
<feature type="compositionally biased region" description="Acidic residues" evidence="2">
    <location>
        <begin position="1097"/>
        <end position="1116"/>
    </location>
</feature>
<feature type="region of interest" description="Disordered" evidence="2">
    <location>
        <begin position="343"/>
        <end position="382"/>
    </location>
</feature>
<feature type="region of interest" description="Disordered" evidence="2">
    <location>
        <begin position="1087"/>
        <end position="1125"/>
    </location>
</feature>
<sequence>MNVVGALIQVVAERDGNSDFAIFSSFLSPLISRELVQGSHYGTIEGHILAACQGQPKEVLLAKELILLNTGTCRVGGDCLRIPRTVGGESRAVEGVLRISRPIDAANEWMGMRIFHNPCHASCCERGIYHTERIQTETLEMIFGNLSFLEKPTEPVVAEHPTIETNPVERLGQLTGSTLKLTGRPMPAAVRWTWIASPRATVPLIIFLTCFRRLFMQFPKFVPPAASSSKRKSSPDGTIESAPSKKAKRAPKRSEAERKAALEGNKWISAVLPERVKCRACTNWIELGKKRSYKSDNWERHEGKCTNITGVRTIRKVSHKPIVKPVTGAAAISSFFGKVSTASKLSEPSQPVPKIATTSSKPTKEIRNSDSESDNDVGKKRKPTYTAHLVTAGIYRSNPLGGISPTLRARISQQILFYKALGGKVRTPDSDARIARSIPANGNDCISSSDWTVAEHKKFDEALQGYARWEVNLANKVVRSTRCEGLTTNPNGIYNPCTKLSKDESLKCSIRRKKKEASLSLAEQHDILLSREKFSWKRFADTEARKLQRLLKDPLVFNTFKDLDKDEPTACFIKLYEAAQNGKLKKHETVTDLCKVVAEMLDRDCSAKKYGMRYPARYLNFMILMRSYGGNSSKQYGILSGEIPCPLSRHLRTLVARSEDALQNPMLIFENIARLADSIKYTGPVAVAGDCTKVRKRLTYSTDFGGHILGGVLPLQECVALDRDDIEQVIERIQKAKAEATQVRAILVKIPLPQIPPQVVALIPTDGKDDANKIVEEHLKLLQMAKYHDLSAPVMETGPVVSITDGFHARKTGRNQPQHGTKTQSMGSEVLVNNNLVQIYETGESGVLHSDVNNTAKQDDGPARRIFHHQALVACCTGEDKETRIRDGFGGTFVTEFSQSSEPASSFTSGATTSTTCKKIPDLYSPTRSFISPASFHIFNRLCDSLLLLVIIYTRYYPDQPFCPWLLLTDFVEHFFGLARMMLPNFTYTEFLKIVQHVMVRQRILLSGSFKERRERKAGLGYVLDFDATPLTAEDLKLAYVSIADTEMNSLVELAFHEASLICTQLLHISAPMPTVDKHLNLTPLGAPPPKAKIADSDDSDADSDADSDSDAEVEVSESPSRRVEMAAHDAARYSALCDDYEAAVVEAAALTALGPPHRQSLLLSFLRPPPLPLSIYTSEFIVMSISAMLQARLHWQSGTTKSEKVVRIDSKYALSRIARGIGLQHDDDTDSELEKMTLQEASNTVRVLQDLNSVTHENKLRKVRWKSGAATIQKLVNSSGKYFYYARVGQSNMS</sequence>
<organism evidence="3 4">
    <name type="scientific">Mycena pura</name>
    <dbReference type="NCBI Taxonomy" id="153505"/>
    <lineage>
        <taxon>Eukaryota</taxon>
        <taxon>Fungi</taxon>
        <taxon>Dikarya</taxon>
        <taxon>Basidiomycota</taxon>
        <taxon>Agaricomycotina</taxon>
        <taxon>Agaricomycetes</taxon>
        <taxon>Agaricomycetidae</taxon>
        <taxon>Agaricales</taxon>
        <taxon>Marasmiineae</taxon>
        <taxon>Mycenaceae</taxon>
        <taxon>Mycena</taxon>
    </lineage>
</organism>
<evidence type="ECO:0000256" key="2">
    <source>
        <dbReference type="SAM" id="MobiDB-lite"/>
    </source>
</evidence>